<organism evidence="1 2">
    <name type="scientific">Chitinophaga filiformis</name>
    <name type="common">Myxococcus filiformis</name>
    <name type="synonym">Flexibacter filiformis</name>
    <dbReference type="NCBI Taxonomy" id="104663"/>
    <lineage>
        <taxon>Bacteria</taxon>
        <taxon>Pseudomonadati</taxon>
        <taxon>Bacteroidota</taxon>
        <taxon>Chitinophagia</taxon>
        <taxon>Chitinophagales</taxon>
        <taxon>Chitinophagaceae</taxon>
        <taxon>Chitinophaga</taxon>
    </lineage>
</organism>
<proteinExistence type="predicted"/>
<sequence length="79" mass="9078">MINGIITLDFDIKALHYLNSNSRYIKATADASGNMDIASAALKYYQSTTNHTDIQLEDEEDVNRFKHVARRFFSEFSEN</sequence>
<accession>A0A1G7WZK9</accession>
<evidence type="ECO:0000313" key="2">
    <source>
        <dbReference type="Proteomes" id="UP000199045"/>
    </source>
</evidence>
<evidence type="ECO:0000313" key="1">
    <source>
        <dbReference type="EMBL" id="SDG77354.1"/>
    </source>
</evidence>
<gene>
    <name evidence="1" type="ORF">SAMN04488121_106235</name>
</gene>
<dbReference type="EMBL" id="FNBN01000006">
    <property type="protein sequence ID" value="SDG77354.1"/>
    <property type="molecule type" value="Genomic_DNA"/>
</dbReference>
<dbReference type="STRING" id="104663.SAMN04488121_106235"/>
<reference evidence="1 2" key="1">
    <citation type="submission" date="2016-10" db="EMBL/GenBank/DDBJ databases">
        <authorList>
            <person name="de Groot N.N."/>
        </authorList>
    </citation>
    <scope>NUCLEOTIDE SEQUENCE [LARGE SCALE GENOMIC DNA]</scope>
    <source>
        <strain evidence="1 2">DSM 527</strain>
    </source>
</reference>
<name>A0A1G7WZK9_CHIFI</name>
<dbReference type="RefSeq" id="WP_089835289.1">
    <property type="nucleotide sequence ID" value="NZ_FNBN01000006.1"/>
</dbReference>
<dbReference type="AlphaFoldDB" id="A0A1G7WZK9"/>
<dbReference type="Proteomes" id="UP000199045">
    <property type="component" value="Unassembled WGS sequence"/>
</dbReference>
<protein>
    <submittedName>
        <fullName evidence="1">Uncharacterized protein</fullName>
    </submittedName>
</protein>
<dbReference type="OrthoDB" id="675964at2"/>